<accession>A0A4Y7SI47</accession>
<gene>
    <name evidence="3" type="ORF">FA13DRAFT_1716740</name>
</gene>
<organism evidence="3 4">
    <name type="scientific">Coprinellus micaceus</name>
    <name type="common">Glistening ink-cap mushroom</name>
    <name type="synonym">Coprinus micaceus</name>
    <dbReference type="NCBI Taxonomy" id="71717"/>
    <lineage>
        <taxon>Eukaryota</taxon>
        <taxon>Fungi</taxon>
        <taxon>Dikarya</taxon>
        <taxon>Basidiomycota</taxon>
        <taxon>Agaricomycotina</taxon>
        <taxon>Agaricomycetes</taxon>
        <taxon>Agaricomycetidae</taxon>
        <taxon>Agaricales</taxon>
        <taxon>Agaricineae</taxon>
        <taxon>Psathyrellaceae</taxon>
        <taxon>Coprinellus</taxon>
    </lineage>
</organism>
<proteinExistence type="predicted"/>
<keyword evidence="4" id="KW-1185">Reference proteome</keyword>
<dbReference type="EMBL" id="QPFP01000107">
    <property type="protein sequence ID" value="TEB21567.1"/>
    <property type="molecule type" value="Genomic_DNA"/>
</dbReference>
<feature type="region of interest" description="Disordered" evidence="1">
    <location>
        <begin position="226"/>
        <end position="360"/>
    </location>
</feature>
<dbReference type="Proteomes" id="UP000298030">
    <property type="component" value="Unassembled WGS sequence"/>
</dbReference>
<evidence type="ECO:0000256" key="2">
    <source>
        <dbReference type="SAM" id="Phobius"/>
    </source>
</evidence>
<comment type="caution">
    <text evidence="3">The sequence shown here is derived from an EMBL/GenBank/DDBJ whole genome shotgun (WGS) entry which is preliminary data.</text>
</comment>
<keyword evidence="2" id="KW-1133">Transmembrane helix</keyword>
<sequence length="595" mass="64399">MAHDLCVAGSRSSVLVPRFDPSKSPFKVLFPLVNELESVRPKLRDVAEELRPGAAFVMLANADREIFAYLNHDLVWTTPDGHLLLSIVGSLFQTHGAEAYDNYINQITDAGISIPKFDSWPSLEGWLCTDAGVERRNTPSANASASPLSALDPASSSTDVVHGKVLPRLVGPVKDDFPNVLADPCVLGSSRAASLAAVEDVDDTPLAPPLPSRNALTPSLSLSSHFIRHTSPVPENTRTSETAPSRKRGRVDSNEVLLRAPPAKRARASANDSASPSVAQQVSEAMDSRPESGSSTPTPSKKRKGKKRETVPVTRRRIIPGDAKAATTPSSPATQASTTSFSSRPAGAGTMYGAVRLPPSLNMDQPLEEVRNLDSTLRELLPQPRTFSDPQRYVLLEMVEPLSSSALISPPFSGRTASRTLLRMLSDASFVLPGPQRFGICSWEIGAPQTNVMLDRLRANAVAFRIERTRETFQRYQVDWSRWQNHLARILAQAKLQNPSLANQLAPRFLLERAMRLADSLPGPLDVVLSAPSGSEPPASGDAGLAVLLADATIAFVVFVTILLFDAKFYAPAQVVHREERGFLLKCVVGLARQP</sequence>
<keyword evidence="2" id="KW-0812">Transmembrane</keyword>
<protein>
    <submittedName>
        <fullName evidence="3">Uncharacterized protein</fullName>
    </submittedName>
</protein>
<feature type="compositionally biased region" description="Polar residues" evidence="1">
    <location>
        <begin position="271"/>
        <end position="283"/>
    </location>
</feature>
<keyword evidence="2" id="KW-0472">Membrane</keyword>
<evidence type="ECO:0000313" key="3">
    <source>
        <dbReference type="EMBL" id="TEB21567.1"/>
    </source>
</evidence>
<evidence type="ECO:0000256" key="1">
    <source>
        <dbReference type="SAM" id="MobiDB-lite"/>
    </source>
</evidence>
<name>A0A4Y7SI47_COPMI</name>
<reference evidence="3 4" key="1">
    <citation type="journal article" date="2019" name="Nat. Ecol. Evol.">
        <title>Megaphylogeny resolves global patterns of mushroom evolution.</title>
        <authorList>
            <person name="Varga T."/>
            <person name="Krizsan K."/>
            <person name="Foldi C."/>
            <person name="Dima B."/>
            <person name="Sanchez-Garcia M."/>
            <person name="Sanchez-Ramirez S."/>
            <person name="Szollosi G.J."/>
            <person name="Szarkandi J.G."/>
            <person name="Papp V."/>
            <person name="Albert L."/>
            <person name="Andreopoulos W."/>
            <person name="Angelini C."/>
            <person name="Antonin V."/>
            <person name="Barry K.W."/>
            <person name="Bougher N.L."/>
            <person name="Buchanan P."/>
            <person name="Buyck B."/>
            <person name="Bense V."/>
            <person name="Catcheside P."/>
            <person name="Chovatia M."/>
            <person name="Cooper J."/>
            <person name="Damon W."/>
            <person name="Desjardin D."/>
            <person name="Finy P."/>
            <person name="Geml J."/>
            <person name="Haridas S."/>
            <person name="Hughes K."/>
            <person name="Justo A."/>
            <person name="Karasinski D."/>
            <person name="Kautmanova I."/>
            <person name="Kiss B."/>
            <person name="Kocsube S."/>
            <person name="Kotiranta H."/>
            <person name="LaButti K.M."/>
            <person name="Lechner B.E."/>
            <person name="Liimatainen K."/>
            <person name="Lipzen A."/>
            <person name="Lukacs Z."/>
            <person name="Mihaltcheva S."/>
            <person name="Morgado L.N."/>
            <person name="Niskanen T."/>
            <person name="Noordeloos M.E."/>
            <person name="Ohm R.A."/>
            <person name="Ortiz-Santana B."/>
            <person name="Ovrebo C."/>
            <person name="Racz N."/>
            <person name="Riley R."/>
            <person name="Savchenko A."/>
            <person name="Shiryaev A."/>
            <person name="Soop K."/>
            <person name="Spirin V."/>
            <person name="Szebenyi C."/>
            <person name="Tomsovsky M."/>
            <person name="Tulloss R.E."/>
            <person name="Uehling J."/>
            <person name="Grigoriev I.V."/>
            <person name="Vagvolgyi C."/>
            <person name="Papp T."/>
            <person name="Martin F.M."/>
            <person name="Miettinen O."/>
            <person name="Hibbett D.S."/>
            <person name="Nagy L.G."/>
        </authorList>
    </citation>
    <scope>NUCLEOTIDE SEQUENCE [LARGE SCALE GENOMIC DNA]</scope>
    <source>
        <strain evidence="3 4">FP101781</strain>
    </source>
</reference>
<feature type="compositionally biased region" description="Polar residues" evidence="1">
    <location>
        <begin position="233"/>
        <end position="243"/>
    </location>
</feature>
<dbReference type="AlphaFoldDB" id="A0A4Y7SI47"/>
<feature type="compositionally biased region" description="Low complexity" evidence="1">
    <location>
        <begin position="323"/>
        <end position="343"/>
    </location>
</feature>
<feature type="transmembrane region" description="Helical" evidence="2">
    <location>
        <begin position="543"/>
        <end position="565"/>
    </location>
</feature>
<evidence type="ECO:0000313" key="4">
    <source>
        <dbReference type="Proteomes" id="UP000298030"/>
    </source>
</evidence>